<name>A0ABW0Q7B6_9BURK</name>
<dbReference type="InterPro" id="IPR001638">
    <property type="entry name" value="Solute-binding_3/MltF_N"/>
</dbReference>
<dbReference type="Pfam" id="PF00497">
    <property type="entry name" value="SBP_bac_3"/>
    <property type="match status" value="1"/>
</dbReference>
<keyword evidence="6" id="KW-1185">Reference proteome</keyword>
<protein>
    <submittedName>
        <fullName evidence="5">Transporter substrate-binding domain-containing protein</fullName>
    </submittedName>
</protein>
<accession>A0ABW0Q7B6</accession>
<evidence type="ECO:0000259" key="4">
    <source>
        <dbReference type="Pfam" id="PF00497"/>
    </source>
</evidence>
<dbReference type="RefSeq" id="WP_377371966.1">
    <property type="nucleotide sequence ID" value="NZ_JBHSMX010000009.1"/>
</dbReference>
<feature type="chain" id="PRO_5047029032" evidence="3">
    <location>
        <begin position="24"/>
        <end position="69"/>
    </location>
</feature>
<evidence type="ECO:0000256" key="2">
    <source>
        <dbReference type="ARBA" id="ARBA00022729"/>
    </source>
</evidence>
<evidence type="ECO:0000256" key="1">
    <source>
        <dbReference type="ARBA" id="ARBA00010333"/>
    </source>
</evidence>
<keyword evidence="2 3" id="KW-0732">Signal</keyword>
<dbReference type="PROSITE" id="PS01039">
    <property type="entry name" value="SBP_BACTERIAL_3"/>
    <property type="match status" value="1"/>
</dbReference>
<comment type="similarity">
    <text evidence="1">Belongs to the bacterial solute-binding protein 3 family.</text>
</comment>
<proteinExistence type="inferred from homology"/>
<feature type="non-terminal residue" evidence="5">
    <location>
        <position position="69"/>
    </location>
</feature>
<dbReference type="EMBL" id="JBHSMX010000009">
    <property type="protein sequence ID" value="MFC5520204.1"/>
    <property type="molecule type" value="Genomic_DNA"/>
</dbReference>
<feature type="domain" description="Solute-binding protein family 3/N-terminal" evidence="4">
    <location>
        <begin position="28"/>
        <end position="69"/>
    </location>
</feature>
<reference evidence="6" key="1">
    <citation type="journal article" date="2019" name="Int. J. Syst. Evol. Microbiol.">
        <title>The Global Catalogue of Microorganisms (GCM) 10K type strain sequencing project: providing services to taxonomists for standard genome sequencing and annotation.</title>
        <authorList>
            <consortium name="The Broad Institute Genomics Platform"/>
            <consortium name="The Broad Institute Genome Sequencing Center for Infectious Disease"/>
            <person name="Wu L."/>
            <person name="Ma J."/>
        </authorList>
    </citation>
    <scope>NUCLEOTIDE SEQUENCE [LARGE SCALE GENOMIC DNA]</scope>
    <source>
        <strain evidence="6">CGMCC 4.7277</strain>
    </source>
</reference>
<evidence type="ECO:0000256" key="3">
    <source>
        <dbReference type="SAM" id="SignalP"/>
    </source>
</evidence>
<comment type="caution">
    <text evidence="5">The sequence shown here is derived from an EMBL/GenBank/DDBJ whole genome shotgun (WGS) entry which is preliminary data.</text>
</comment>
<evidence type="ECO:0000313" key="5">
    <source>
        <dbReference type="EMBL" id="MFC5520204.1"/>
    </source>
</evidence>
<sequence length="69" mass="7376">MNLLHKIVASAGFLTLALGSAHAQNKELVVGSSATYRPFAYESPSKEIVGYDVDMIKAIAQKAGLKIKI</sequence>
<dbReference type="InterPro" id="IPR018313">
    <property type="entry name" value="SBP_3_CS"/>
</dbReference>
<dbReference type="Proteomes" id="UP001596084">
    <property type="component" value="Unassembled WGS sequence"/>
</dbReference>
<dbReference type="Gene3D" id="3.40.190.10">
    <property type="entry name" value="Periplasmic binding protein-like II"/>
    <property type="match status" value="1"/>
</dbReference>
<feature type="signal peptide" evidence="3">
    <location>
        <begin position="1"/>
        <end position="23"/>
    </location>
</feature>
<dbReference type="SUPFAM" id="SSF53850">
    <property type="entry name" value="Periplasmic binding protein-like II"/>
    <property type="match status" value="1"/>
</dbReference>
<evidence type="ECO:0000313" key="6">
    <source>
        <dbReference type="Proteomes" id="UP001596084"/>
    </source>
</evidence>
<gene>
    <name evidence="5" type="ORF">ACFPP7_04640</name>
</gene>
<organism evidence="5 6">
    <name type="scientific">Polaromonas jejuensis</name>
    <dbReference type="NCBI Taxonomy" id="457502"/>
    <lineage>
        <taxon>Bacteria</taxon>
        <taxon>Pseudomonadati</taxon>
        <taxon>Pseudomonadota</taxon>
        <taxon>Betaproteobacteria</taxon>
        <taxon>Burkholderiales</taxon>
        <taxon>Comamonadaceae</taxon>
        <taxon>Polaromonas</taxon>
    </lineage>
</organism>